<evidence type="ECO:0000313" key="3">
    <source>
        <dbReference type="EMBL" id="AGF74331.1"/>
    </source>
</evidence>
<evidence type="ECO:0000256" key="1">
    <source>
        <dbReference type="ARBA" id="ARBA00006484"/>
    </source>
</evidence>
<dbReference type="Proteomes" id="UP000011729">
    <property type="component" value="Chromosome"/>
</dbReference>
<proteinExistence type="inferred from homology"/>
<dbReference type="GO" id="GO:0016491">
    <property type="term" value="F:oxidoreductase activity"/>
    <property type="evidence" value="ECO:0007669"/>
    <property type="project" value="UniProtKB-KW"/>
</dbReference>
<name>M1PCJ3_BARAA</name>
<dbReference type="eggNOG" id="COG1028">
    <property type="taxonomic scope" value="Bacteria"/>
</dbReference>
<dbReference type="PATRIC" id="fig|1094489.3.peg.556"/>
<evidence type="ECO:0000313" key="4">
    <source>
        <dbReference type="Proteomes" id="UP000011729"/>
    </source>
</evidence>
<reference evidence="3 4" key="1">
    <citation type="journal article" date="2013" name="PLoS Genet.">
        <title>A gene transfer agent and a dynamic repertoire of secretion systems hold the keys to the explosive radiation of the emerging pathogen Bartonella.</title>
        <authorList>
            <person name="Guy L."/>
            <person name="Nystedt B."/>
            <person name="Toft C."/>
            <person name="Zaremba-Niedzwiedzka K."/>
            <person name="Berglund E.C."/>
            <person name="Granberg F."/>
            <person name="Naslund K."/>
            <person name="Eriksson A.S."/>
            <person name="Andersson S.G."/>
        </authorList>
    </citation>
    <scope>NUCLEOTIDE SEQUENCE [LARGE SCALE GENOMIC DNA]</scope>
    <source>
        <strain evidence="3 4">Aust/NH1</strain>
    </source>
</reference>
<dbReference type="STRING" id="1094489.BAnh1_04500"/>
<dbReference type="PANTHER" id="PTHR42901:SF1">
    <property type="entry name" value="ALCOHOL DEHYDROGENASE"/>
    <property type="match status" value="1"/>
</dbReference>
<dbReference type="EMBL" id="CP003123">
    <property type="protein sequence ID" value="AGF74331.1"/>
    <property type="molecule type" value="Genomic_DNA"/>
</dbReference>
<dbReference type="SUPFAM" id="SSF51735">
    <property type="entry name" value="NAD(P)-binding Rossmann-fold domains"/>
    <property type="match status" value="1"/>
</dbReference>
<protein>
    <submittedName>
        <fullName evidence="3">Oxidoreductase, short-chain dehydrogenase/reductase family</fullName>
    </submittedName>
</protein>
<accession>M1PCJ3</accession>
<evidence type="ECO:0000256" key="2">
    <source>
        <dbReference type="ARBA" id="ARBA00023002"/>
    </source>
</evidence>
<organism evidence="3 4">
    <name type="scientific">Bartonella australis (strain Aust/NH1)</name>
    <dbReference type="NCBI Taxonomy" id="1094489"/>
    <lineage>
        <taxon>Bacteria</taxon>
        <taxon>Pseudomonadati</taxon>
        <taxon>Pseudomonadota</taxon>
        <taxon>Alphaproteobacteria</taxon>
        <taxon>Hyphomicrobiales</taxon>
        <taxon>Bartonellaceae</taxon>
        <taxon>Bartonella</taxon>
    </lineage>
</organism>
<dbReference type="InterPro" id="IPR020904">
    <property type="entry name" value="Sc_DH/Rdtase_CS"/>
</dbReference>
<dbReference type="Gene3D" id="3.40.50.720">
    <property type="entry name" value="NAD(P)-binding Rossmann-like Domain"/>
    <property type="match status" value="1"/>
</dbReference>
<dbReference type="CDD" id="cd05233">
    <property type="entry name" value="SDR_c"/>
    <property type="match status" value="1"/>
</dbReference>
<dbReference type="AlphaFoldDB" id="M1PCJ3"/>
<comment type="similarity">
    <text evidence="1">Belongs to the short-chain dehydrogenases/reductases (SDR) family.</text>
</comment>
<sequence>MIMKQSDFNLIGCVALVTGASKGIGYHLALELAARGAHIIALARTINSLAVLEDKIREKGSSATLVPLDLRHMEAIDTLAVSINERWKKLDIMVANAGILGTLSPIAYVENEIFEEVFRVNLTSQYRLMKAFEPLLRKSNAGRAILLSSSVAHLARASWGPYAASKAALEIIARCWAEELKQTRIKVNCVNPGATRTAMRAQAMPDEDPQTLPSPQEVAAKIAPLLSPNLKETGKLFDVRTNRFVNYCMPD</sequence>
<dbReference type="Pfam" id="PF00106">
    <property type="entry name" value="adh_short"/>
    <property type="match status" value="1"/>
</dbReference>
<dbReference type="InterPro" id="IPR036291">
    <property type="entry name" value="NAD(P)-bd_dom_sf"/>
</dbReference>
<dbReference type="HOGENOM" id="CLU_010194_2_10_5"/>
<keyword evidence="2" id="KW-0560">Oxidoreductase</keyword>
<dbReference type="PRINTS" id="PR00081">
    <property type="entry name" value="GDHRDH"/>
</dbReference>
<dbReference type="PROSITE" id="PS00061">
    <property type="entry name" value="ADH_SHORT"/>
    <property type="match status" value="1"/>
</dbReference>
<gene>
    <name evidence="3" type="ordered locus">BAnh1_04500</name>
</gene>
<keyword evidence="4" id="KW-1185">Reference proteome</keyword>
<dbReference type="InterPro" id="IPR002347">
    <property type="entry name" value="SDR_fam"/>
</dbReference>
<dbReference type="KEGG" id="baus:BAnh1_04500"/>
<dbReference type="PANTHER" id="PTHR42901">
    <property type="entry name" value="ALCOHOL DEHYDROGENASE"/>
    <property type="match status" value="1"/>
</dbReference>